<evidence type="ECO:0000313" key="2">
    <source>
        <dbReference type="Proteomes" id="UP000626092"/>
    </source>
</evidence>
<sequence>MTKKKQRESVVHVLRERNIGVVIRDEQDINLMRLRVVILQAKDANNENRPTPTSELPMLHKDRCFFYDKNYSRPTPTSVNEPKAYQHSIPHIEESVAMPSIDMDEPEMCHPSMPPRNLEEEFLAVTTAHAPHAQSLLDKELLAVLGTSLAPIHR</sequence>
<dbReference type="AlphaFoldDB" id="A0A834LS12"/>
<gene>
    <name evidence="1" type="ORF">RHSIM_Rhsim04G0168100</name>
</gene>
<reference evidence="1" key="1">
    <citation type="submission" date="2019-11" db="EMBL/GenBank/DDBJ databases">
        <authorList>
            <person name="Liu Y."/>
            <person name="Hou J."/>
            <person name="Li T.-Q."/>
            <person name="Guan C.-H."/>
            <person name="Wu X."/>
            <person name="Wu H.-Z."/>
            <person name="Ling F."/>
            <person name="Zhang R."/>
            <person name="Shi X.-G."/>
            <person name="Ren J.-P."/>
            <person name="Chen E.-F."/>
            <person name="Sun J.-M."/>
        </authorList>
    </citation>
    <scope>NUCLEOTIDE SEQUENCE</scope>
    <source>
        <strain evidence="1">Adult_tree_wgs_1</strain>
        <tissue evidence="1">Leaves</tissue>
    </source>
</reference>
<keyword evidence="2" id="KW-1185">Reference proteome</keyword>
<name>A0A834LS12_RHOSS</name>
<dbReference type="Proteomes" id="UP000626092">
    <property type="component" value="Unassembled WGS sequence"/>
</dbReference>
<protein>
    <submittedName>
        <fullName evidence="1">Uncharacterized protein</fullName>
    </submittedName>
</protein>
<proteinExistence type="predicted"/>
<organism evidence="1 2">
    <name type="scientific">Rhododendron simsii</name>
    <name type="common">Sims's rhododendron</name>
    <dbReference type="NCBI Taxonomy" id="118357"/>
    <lineage>
        <taxon>Eukaryota</taxon>
        <taxon>Viridiplantae</taxon>
        <taxon>Streptophyta</taxon>
        <taxon>Embryophyta</taxon>
        <taxon>Tracheophyta</taxon>
        <taxon>Spermatophyta</taxon>
        <taxon>Magnoliopsida</taxon>
        <taxon>eudicotyledons</taxon>
        <taxon>Gunneridae</taxon>
        <taxon>Pentapetalae</taxon>
        <taxon>asterids</taxon>
        <taxon>Ericales</taxon>
        <taxon>Ericaceae</taxon>
        <taxon>Ericoideae</taxon>
        <taxon>Rhodoreae</taxon>
        <taxon>Rhododendron</taxon>
    </lineage>
</organism>
<evidence type="ECO:0000313" key="1">
    <source>
        <dbReference type="EMBL" id="KAF7145482.1"/>
    </source>
</evidence>
<accession>A0A834LS12</accession>
<comment type="caution">
    <text evidence="1">The sequence shown here is derived from an EMBL/GenBank/DDBJ whole genome shotgun (WGS) entry which is preliminary data.</text>
</comment>
<dbReference type="EMBL" id="WJXA01000004">
    <property type="protein sequence ID" value="KAF7145482.1"/>
    <property type="molecule type" value="Genomic_DNA"/>
</dbReference>
<dbReference type="OrthoDB" id="10394940at2759"/>